<organism evidence="2 3">
    <name type="scientific">Campylobacter gastrosuis</name>
    <dbReference type="NCBI Taxonomy" id="2974576"/>
    <lineage>
        <taxon>Bacteria</taxon>
        <taxon>Pseudomonadati</taxon>
        <taxon>Campylobacterota</taxon>
        <taxon>Epsilonproteobacteria</taxon>
        <taxon>Campylobacterales</taxon>
        <taxon>Campylobacteraceae</taxon>
        <taxon>Campylobacter</taxon>
    </lineage>
</organism>
<reference evidence="2" key="2">
    <citation type="journal article" date="2023" name="Microorganisms">
        <title>Isolation and Genomic Characteristics of Cat-Borne Campylobacter felis sp. nov. and Sheep-Borne Campylobacter ovis sp. nov.</title>
        <authorList>
            <person name="Wang H."/>
            <person name="Li Y."/>
            <person name="Gu Y."/>
            <person name="Zhou G."/>
            <person name="Chen X."/>
            <person name="Zhang X."/>
            <person name="Shao Z."/>
            <person name="Zhang J."/>
            <person name="Zhang M."/>
        </authorList>
    </citation>
    <scope>NUCLEOTIDE SEQUENCE</scope>
    <source>
        <strain evidence="2">PS10</strain>
    </source>
</reference>
<sequence length="255" mass="29477">MRIFVINLEKDTQKRDDFVKNFSRFSLDYEFINGVYGGGVSESELFKLVYDYKNCFLTKGEIGCALSHLKIYQKMIDENIPYALILEDDAGFSDEFCEILAKIDEFLSKQDDFELVCLMQLNNACFKNLTIKIDENLSLYKFSSGVTAYGYIITKTAAAKILKLNTPIILEADSWLQFYELSGLRIYTLNKDVIFTTDRDGTNSSIGTQERLNLAKQKTIARKQLVKKIGGVSYRFRRILQRLKNKIFTRIFAKR</sequence>
<feature type="domain" description="Glycosyl transferase family 25" evidence="1">
    <location>
        <begin position="2"/>
        <end position="174"/>
    </location>
</feature>
<dbReference type="Proteomes" id="UP001173801">
    <property type="component" value="Unassembled WGS sequence"/>
</dbReference>
<gene>
    <name evidence="2" type="ORF">NYG85_05810</name>
</gene>
<accession>A0ABT7HPN4</accession>
<dbReference type="InterPro" id="IPR002654">
    <property type="entry name" value="Glyco_trans_25"/>
</dbReference>
<evidence type="ECO:0000259" key="1">
    <source>
        <dbReference type="Pfam" id="PF01755"/>
    </source>
</evidence>
<protein>
    <submittedName>
        <fullName evidence="2">Glycosyltransferase family 25 protein</fullName>
    </submittedName>
</protein>
<dbReference type="InterPro" id="IPR029044">
    <property type="entry name" value="Nucleotide-diphossugar_trans"/>
</dbReference>
<dbReference type="RefSeq" id="WP_284937545.1">
    <property type="nucleotide sequence ID" value="NZ_JANURM010000005.1"/>
</dbReference>
<keyword evidence="3" id="KW-1185">Reference proteome</keyword>
<dbReference type="Pfam" id="PF01755">
    <property type="entry name" value="Glyco_transf_25"/>
    <property type="match status" value="1"/>
</dbReference>
<proteinExistence type="predicted"/>
<dbReference type="EMBL" id="JANURM010000005">
    <property type="protein sequence ID" value="MDL0088887.1"/>
    <property type="molecule type" value="Genomic_DNA"/>
</dbReference>
<dbReference type="Gene3D" id="3.90.550.10">
    <property type="entry name" value="Spore Coat Polysaccharide Biosynthesis Protein SpsA, Chain A"/>
    <property type="match status" value="1"/>
</dbReference>
<comment type="caution">
    <text evidence="2">The sequence shown here is derived from an EMBL/GenBank/DDBJ whole genome shotgun (WGS) entry which is preliminary data.</text>
</comment>
<evidence type="ECO:0000313" key="3">
    <source>
        <dbReference type="Proteomes" id="UP001173801"/>
    </source>
</evidence>
<dbReference type="CDD" id="cd06532">
    <property type="entry name" value="Glyco_transf_25"/>
    <property type="match status" value="1"/>
</dbReference>
<reference evidence="2" key="1">
    <citation type="submission" date="2022-08" db="EMBL/GenBank/DDBJ databases">
        <authorList>
            <person name="Wang H."/>
        </authorList>
    </citation>
    <scope>NUCLEOTIDE SEQUENCE</scope>
    <source>
        <strain evidence="2">PS10</strain>
    </source>
</reference>
<evidence type="ECO:0000313" key="2">
    <source>
        <dbReference type="EMBL" id="MDL0088887.1"/>
    </source>
</evidence>
<name>A0ABT7HPN4_9BACT</name>